<evidence type="ECO:0000256" key="2">
    <source>
        <dbReference type="ARBA" id="ARBA00023186"/>
    </source>
</evidence>
<sequence>MTSNQRLDMQNLYLLNLHHSTFLKSQEAHAIGMEMYIRAKHIKTKDELFQFCESYVCGYLLYADVIIIKEIYEATRQKDYNRAEYLAKIFDASKHVIELKKTSRQAGNRLLERLLSVESIPALENWKKSQGEETKRNHYAIIYGLYTAEMEFDLSDVIQSYLYFSLTNLVQHAVRAIPLAPKEAELVIFQMIEKINDATHTAMDLSIEDMANCAIGLEISAMQHKYLLSKLFIS</sequence>
<evidence type="ECO:0000313" key="5">
    <source>
        <dbReference type="Proteomes" id="UP000252585"/>
    </source>
</evidence>
<organism evidence="4 5">
    <name type="scientific">Saliterribacillus persicus</name>
    <dbReference type="NCBI Taxonomy" id="930114"/>
    <lineage>
        <taxon>Bacteria</taxon>
        <taxon>Bacillati</taxon>
        <taxon>Bacillota</taxon>
        <taxon>Bacilli</taxon>
        <taxon>Bacillales</taxon>
        <taxon>Bacillaceae</taxon>
        <taxon>Saliterribacillus</taxon>
    </lineage>
</organism>
<keyword evidence="5" id="KW-1185">Reference proteome</keyword>
<comment type="subcellular location">
    <subcellularLocation>
        <location evidence="3">Cytoplasm</location>
    </subcellularLocation>
</comment>
<comment type="function">
    <text evidence="3">Required for maturation of urease via the functional incorporation of the urease nickel metallocenter.</text>
</comment>
<dbReference type="HAMAP" id="MF_01385">
    <property type="entry name" value="UreF"/>
    <property type="match status" value="1"/>
</dbReference>
<gene>
    <name evidence="3" type="primary">ureF</name>
    <name evidence="4" type="ORF">DFR57_10150</name>
</gene>
<accession>A0A368YAA5</accession>
<dbReference type="Gene3D" id="1.10.4190.10">
    <property type="entry name" value="Urease accessory protein UreF"/>
    <property type="match status" value="1"/>
</dbReference>
<dbReference type="GO" id="GO:0005737">
    <property type="term" value="C:cytoplasm"/>
    <property type="evidence" value="ECO:0007669"/>
    <property type="project" value="UniProtKB-SubCell"/>
</dbReference>
<name>A0A368YAA5_9BACI</name>
<comment type="caution">
    <text evidence="4">The sequence shown here is derived from an EMBL/GenBank/DDBJ whole genome shotgun (WGS) entry which is preliminary data.</text>
</comment>
<dbReference type="EMBL" id="QPJJ01000001">
    <property type="protein sequence ID" value="RCW77183.1"/>
    <property type="molecule type" value="Genomic_DNA"/>
</dbReference>
<proteinExistence type="inferred from homology"/>
<keyword evidence="1 3" id="KW-0996">Nickel insertion</keyword>
<dbReference type="AlphaFoldDB" id="A0A368YAA5"/>
<comment type="similarity">
    <text evidence="3">Belongs to the UreF family.</text>
</comment>
<dbReference type="RefSeq" id="WP_114351130.1">
    <property type="nucleotide sequence ID" value="NZ_QPJJ01000001.1"/>
</dbReference>
<dbReference type="Proteomes" id="UP000252585">
    <property type="component" value="Unassembled WGS sequence"/>
</dbReference>
<dbReference type="InterPro" id="IPR038277">
    <property type="entry name" value="UreF_sf"/>
</dbReference>
<evidence type="ECO:0000256" key="3">
    <source>
        <dbReference type="HAMAP-Rule" id="MF_01385"/>
    </source>
</evidence>
<reference evidence="4 5" key="1">
    <citation type="submission" date="2018-07" db="EMBL/GenBank/DDBJ databases">
        <title>Genomic Encyclopedia of Type Strains, Phase IV (KMG-IV): sequencing the most valuable type-strain genomes for metagenomic binning, comparative biology and taxonomic classification.</title>
        <authorList>
            <person name="Goeker M."/>
        </authorList>
    </citation>
    <scope>NUCLEOTIDE SEQUENCE [LARGE SCALE GENOMIC DNA]</scope>
    <source>
        <strain evidence="4 5">DSM 27696</strain>
    </source>
</reference>
<dbReference type="GO" id="GO:0016151">
    <property type="term" value="F:nickel cation binding"/>
    <property type="evidence" value="ECO:0007669"/>
    <property type="project" value="UniProtKB-UniRule"/>
</dbReference>
<dbReference type="PIRSF" id="PIRSF009467">
    <property type="entry name" value="Ureas_acces_UreF"/>
    <property type="match status" value="1"/>
</dbReference>
<protein>
    <recommendedName>
        <fullName evidence="3">Urease accessory protein UreF</fullName>
    </recommendedName>
</protein>
<dbReference type="OrthoDB" id="9798772at2"/>
<keyword evidence="3" id="KW-0963">Cytoplasm</keyword>
<comment type="subunit">
    <text evidence="3">UreD, UreF and UreG form a complex that acts as a GTP-hydrolysis-dependent molecular chaperone, activating the urease apoprotein by helping to assemble the nickel containing metallocenter of UreC. The UreE protein probably delivers the nickel.</text>
</comment>
<dbReference type="Pfam" id="PF01730">
    <property type="entry name" value="UreF"/>
    <property type="match status" value="1"/>
</dbReference>
<dbReference type="PANTHER" id="PTHR33620">
    <property type="entry name" value="UREASE ACCESSORY PROTEIN F"/>
    <property type="match status" value="1"/>
</dbReference>
<dbReference type="PANTHER" id="PTHR33620:SF1">
    <property type="entry name" value="UREASE ACCESSORY PROTEIN F"/>
    <property type="match status" value="1"/>
</dbReference>
<evidence type="ECO:0000313" key="4">
    <source>
        <dbReference type="EMBL" id="RCW77183.1"/>
    </source>
</evidence>
<evidence type="ECO:0000256" key="1">
    <source>
        <dbReference type="ARBA" id="ARBA00022988"/>
    </source>
</evidence>
<keyword evidence="2 3" id="KW-0143">Chaperone</keyword>
<dbReference type="InterPro" id="IPR002639">
    <property type="entry name" value="UreF"/>
</dbReference>